<dbReference type="EMBL" id="KV417668">
    <property type="protein sequence ID" value="KZP11092.1"/>
    <property type="molecule type" value="Genomic_DNA"/>
</dbReference>
<dbReference type="AlphaFoldDB" id="A0A165ZZI4"/>
<accession>A0A165ZZI4</accession>
<reference evidence="1 2" key="1">
    <citation type="journal article" date="2016" name="Mol. Biol. Evol.">
        <title>Comparative Genomics of Early-Diverging Mushroom-Forming Fungi Provides Insights into the Origins of Lignocellulose Decay Capabilities.</title>
        <authorList>
            <person name="Nagy L.G."/>
            <person name="Riley R."/>
            <person name="Tritt A."/>
            <person name="Adam C."/>
            <person name="Daum C."/>
            <person name="Floudas D."/>
            <person name="Sun H."/>
            <person name="Yadav J.S."/>
            <person name="Pangilinan J."/>
            <person name="Larsson K.H."/>
            <person name="Matsuura K."/>
            <person name="Barry K."/>
            <person name="Labutti K."/>
            <person name="Kuo R."/>
            <person name="Ohm R.A."/>
            <person name="Bhattacharya S.S."/>
            <person name="Shirouzu T."/>
            <person name="Yoshinaga Y."/>
            <person name="Martin F.M."/>
            <person name="Grigoriev I.V."/>
            <person name="Hibbett D.S."/>
        </authorList>
    </citation>
    <scope>NUCLEOTIDE SEQUENCE [LARGE SCALE GENOMIC DNA]</scope>
    <source>
        <strain evidence="1 2">CBS 109695</strain>
    </source>
</reference>
<proteinExistence type="predicted"/>
<evidence type="ECO:0000313" key="2">
    <source>
        <dbReference type="Proteomes" id="UP000076532"/>
    </source>
</evidence>
<evidence type="ECO:0000313" key="1">
    <source>
        <dbReference type="EMBL" id="KZP11092.1"/>
    </source>
</evidence>
<name>A0A165ZZI4_9AGAM</name>
<keyword evidence="2" id="KW-1185">Reference proteome</keyword>
<gene>
    <name evidence="1" type="ORF">FIBSPDRAFT_937663</name>
</gene>
<protein>
    <submittedName>
        <fullName evidence="1">Uncharacterized protein</fullName>
    </submittedName>
</protein>
<sequence>MSRVVPCRQPSWLFCRPNTAELFKLVGINTPQADDSTECAGRQLGDSASISGFKPPNIRFQVPEHALCGLFLALAIPCWHDAMKAVKARSGTSKAQLPQVQAKSGPSTALIGLSRIGNLDGILIGHADFHENGFEREVVEDFWNTCPDGIDEF</sequence>
<dbReference type="Proteomes" id="UP000076532">
    <property type="component" value="Unassembled WGS sequence"/>
</dbReference>
<organism evidence="1 2">
    <name type="scientific">Athelia psychrophila</name>
    <dbReference type="NCBI Taxonomy" id="1759441"/>
    <lineage>
        <taxon>Eukaryota</taxon>
        <taxon>Fungi</taxon>
        <taxon>Dikarya</taxon>
        <taxon>Basidiomycota</taxon>
        <taxon>Agaricomycotina</taxon>
        <taxon>Agaricomycetes</taxon>
        <taxon>Agaricomycetidae</taxon>
        <taxon>Atheliales</taxon>
        <taxon>Atheliaceae</taxon>
        <taxon>Athelia</taxon>
    </lineage>
</organism>